<evidence type="ECO:0000313" key="2">
    <source>
        <dbReference type="Proteomes" id="UP000515150"/>
    </source>
</evidence>
<dbReference type="PANTHER" id="PTHR15249:SF0">
    <property type="entry name" value="TRAF FAMILY MEMBER-ASSOCIATED NF-KAPPA-B ACTIVATOR"/>
    <property type="match status" value="1"/>
</dbReference>
<proteinExistence type="predicted"/>
<feature type="region of interest" description="Disordered" evidence="1">
    <location>
        <begin position="130"/>
        <end position="153"/>
    </location>
</feature>
<dbReference type="GeneTree" id="ENSGT00670000099474"/>
<dbReference type="GeneID" id="114856049"/>
<dbReference type="KEGG" id="bspl:114856049"/>
<name>A0A6P7MM38_BETSP</name>
<reference evidence="3 4" key="1">
    <citation type="submission" date="2025-04" db="UniProtKB">
        <authorList>
            <consortium name="RefSeq"/>
        </authorList>
    </citation>
    <scope>IDENTIFICATION</scope>
</reference>
<evidence type="ECO:0000313" key="4">
    <source>
        <dbReference type="RefSeq" id="XP_055364931.1"/>
    </source>
</evidence>
<evidence type="ECO:0000313" key="3">
    <source>
        <dbReference type="RefSeq" id="XP_029007494.1"/>
    </source>
</evidence>
<keyword evidence="2" id="KW-1185">Reference proteome</keyword>
<dbReference type="InterPro" id="IPR039669">
    <property type="entry name" value="TANK"/>
</dbReference>
<organism evidence="2 3">
    <name type="scientific">Betta splendens</name>
    <name type="common">Siamese fighting fish</name>
    <dbReference type="NCBI Taxonomy" id="158456"/>
    <lineage>
        <taxon>Eukaryota</taxon>
        <taxon>Metazoa</taxon>
        <taxon>Chordata</taxon>
        <taxon>Craniata</taxon>
        <taxon>Vertebrata</taxon>
        <taxon>Euteleostomi</taxon>
        <taxon>Actinopterygii</taxon>
        <taxon>Neopterygii</taxon>
        <taxon>Teleostei</taxon>
        <taxon>Neoteleostei</taxon>
        <taxon>Acanthomorphata</taxon>
        <taxon>Anabantaria</taxon>
        <taxon>Anabantiformes</taxon>
        <taxon>Anabantoidei</taxon>
        <taxon>Osphronemidae</taxon>
        <taxon>Betta</taxon>
    </lineage>
</organism>
<accession>A0A6P7MM38</accession>
<dbReference type="PANTHER" id="PTHR15249">
    <property type="entry name" value="TRAF FAMILY MEMBER-ASSOCIATED NF-KAPPA-B ACTIVATOR"/>
    <property type="match status" value="1"/>
</dbReference>
<dbReference type="OrthoDB" id="8769224at2759"/>
<dbReference type="GO" id="GO:0043124">
    <property type="term" value="P:negative regulation of canonical NF-kappaB signal transduction"/>
    <property type="evidence" value="ECO:0007669"/>
    <property type="project" value="InterPro"/>
</dbReference>
<sequence>MEEAYAELYQQFLRLRSLCLRQAALLHQLTAALQQQQGTAAPNGELSDMTSIPIQCTQDHPACFGEKPHPLAAAPSAAAQCCIGRLTTNTGAFSDFLAEDMARLSVNMPHQKMKDGALEQQAASLLSLDSSKWPAAQSSESRTAGQADYPGRDRTVGSWRMPLTGSHLLDDDVLNQSGGLLMSDVALQSHTCDFCQAVFPGETTTRGEFLRHLHTHIT</sequence>
<protein>
    <submittedName>
        <fullName evidence="3 4">Uncharacterized protein zgc:113184</fullName>
    </submittedName>
</protein>
<dbReference type="RefSeq" id="XP_055364931.1">
    <property type="nucleotide sequence ID" value="XM_055508956.1"/>
</dbReference>
<dbReference type="Proteomes" id="UP000515150">
    <property type="component" value="Chromosome 5"/>
</dbReference>
<dbReference type="RefSeq" id="XP_029007494.1">
    <property type="nucleotide sequence ID" value="XM_029151661.3"/>
</dbReference>
<evidence type="ECO:0000256" key="1">
    <source>
        <dbReference type="SAM" id="MobiDB-lite"/>
    </source>
</evidence>
<dbReference type="AlphaFoldDB" id="A0A6P7MM38"/>
<gene>
    <name evidence="3 4" type="primary">zgc:113184</name>
</gene>